<dbReference type="EMBL" id="BLLK01000062">
    <property type="protein sequence ID" value="GFH59396.1"/>
    <property type="molecule type" value="Genomic_DNA"/>
</dbReference>
<reference evidence="3 4" key="1">
    <citation type="journal article" date="2021" name="Sci. Rep.">
        <title>The genome of the diatom Chaetoceros tenuissimus carries an ancient integrated fragment of an extant virus.</title>
        <authorList>
            <person name="Hongo Y."/>
            <person name="Kimura K."/>
            <person name="Takaki Y."/>
            <person name="Yoshida Y."/>
            <person name="Baba S."/>
            <person name="Kobayashi G."/>
            <person name="Nagasaki K."/>
            <person name="Hano T."/>
            <person name="Tomaru Y."/>
        </authorList>
    </citation>
    <scope>NUCLEOTIDE SEQUENCE [LARGE SCALE GENOMIC DNA]</scope>
    <source>
        <strain evidence="3 4">NIES-3715</strain>
    </source>
</reference>
<name>A0AAD3D7R2_9STRA</name>
<organism evidence="3 4">
    <name type="scientific">Chaetoceros tenuissimus</name>
    <dbReference type="NCBI Taxonomy" id="426638"/>
    <lineage>
        <taxon>Eukaryota</taxon>
        <taxon>Sar</taxon>
        <taxon>Stramenopiles</taxon>
        <taxon>Ochrophyta</taxon>
        <taxon>Bacillariophyta</taxon>
        <taxon>Coscinodiscophyceae</taxon>
        <taxon>Chaetocerotophycidae</taxon>
        <taxon>Chaetocerotales</taxon>
        <taxon>Chaetocerotaceae</taxon>
        <taxon>Chaetoceros</taxon>
    </lineage>
</organism>
<dbReference type="AlphaFoldDB" id="A0AAD3D7R2"/>
<feature type="transmembrane region" description="Helical" evidence="2">
    <location>
        <begin position="243"/>
        <end position="259"/>
    </location>
</feature>
<evidence type="ECO:0000256" key="1">
    <source>
        <dbReference type="SAM" id="MobiDB-lite"/>
    </source>
</evidence>
<evidence type="ECO:0000313" key="4">
    <source>
        <dbReference type="Proteomes" id="UP001054902"/>
    </source>
</evidence>
<protein>
    <submittedName>
        <fullName evidence="3">Uncharacterized protein</fullName>
    </submittedName>
</protein>
<feature type="region of interest" description="Disordered" evidence="1">
    <location>
        <begin position="24"/>
        <end position="52"/>
    </location>
</feature>
<comment type="caution">
    <text evidence="3">The sequence shown here is derived from an EMBL/GenBank/DDBJ whole genome shotgun (WGS) entry which is preliminary data.</text>
</comment>
<keyword evidence="2" id="KW-0812">Transmembrane</keyword>
<sequence length="260" mass="29337">MNEVTNTSFDNHILNAYECSSSIDSSSFVEEEEDSPEQRRKKPTTTKQNNSKVLEGWSVSNLTSQQNDLHASVPLDIALLHIETDVLLESLRNSAITPKEGEQISPSATASTTEMSRLLDSPLNVSPLSNTLETRDDHSDISIDDSDDGMGREMRQLDQLTFWAEESSLNASNEDGNLIQIQDEDVEDSTFNLFIRDVLLLTEDLLRLVIKYSGERIERASRTKIGASLIQKIITRPWHTVRILYAFVCIMKLLAFIFLK</sequence>
<dbReference type="Proteomes" id="UP001054902">
    <property type="component" value="Unassembled WGS sequence"/>
</dbReference>
<keyword evidence="2" id="KW-1133">Transmembrane helix</keyword>
<keyword evidence="4" id="KW-1185">Reference proteome</keyword>
<evidence type="ECO:0000313" key="3">
    <source>
        <dbReference type="EMBL" id="GFH59396.1"/>
    </source>
</evidence>
<feature type="region of interest" description="Disordered" evidence="1">
    <location>
        <begin position="121"/>
        <end position="150"/>
    </location>
</feature>
<accession>A0AAD3D7R2</accession>
<feature type="compositionally biased region" description="Polar residues" evidence="1">
    <location>
        <begin position="123"/>
        <end position="132"/>
    </location>
</feature>
<gene>
    <name evidence="3" type="ORF">CTEN210_15872</name>
</gene>
<keyword evidence="2" id="KW-0472">Membrane</keyword>
<proteinExistence type="predicted"/>
<evidence type="ECO:0000256" key="2">
    <source>
        <dbReference type="SAM" id="Phobius"/>
    </source>
</evidence>